<reference evidence="5" key="1">
    <citation type="journal article" date="2019" name="Int. J. Syst. Evol. Microbiol.">
        <title>The Global Catalogue of Microorganisms (GCM) 10K type strain sequencing project: providing services to taxonomists for standard genome sequencing and annotation.</title>
        <authorList>
            <consortium name="The Broad Institute Genomics Platform"/>
            <consortium name="The Broad Institute Genome Sequencing Center for Infectious Disease"/>
            <person name="Wu L."/>
            <person name="Ma J."/>
        </authorList>
    </citation>
    <scope>NUCLEOTIDE SEQUENCE [LARGE SCALE GENOMIC DNA]</scope>
    <source>
        <strain evidence="5">JCM 17664</strain>
    </source>
</reference>
<keyword evidence="5" id="KW-1185">Reference proteome</keyword>
<accession>A0ABP8G5A0</accession>
<organism evidence="4 5">
    <name type="scientific">Compostibacter hankyongensis</name>
    <dbReference type="NCBI Taxonomy" id="1007089"/>
    <lineage>
        <taxon>Bacteria</taxon>
        <taxon>Pseudomonadati</taxon>
        <taxon>Bacteroidota</taxon>
        <taxon>Chitinophagia</taxon>
        <taxon>Chitinophagales</taxon>
        <taxon>Chitinophagaceae</taxon>
        <taxon>Compostibacter</taxon>
    </lineage>
</organism>
<evidence type="ECO:0000259" key="3">
    <source>
        <dbReference type="Pfam" id="PF13392"/>
    </source>
</evidence>
<dbReference type="SUPFAM" id="SSF54060">
    <property type="entry name" value="His-Me finger endonucleases"/>
    <property type="match status" value="1"/>
</dbReference>
<comment type="caution">
    <text evidence="4">The sequence shown here is derived from an EMBL/GenBank/DDBJ whole genome shotgun (WGS) entry which is preliminary data.</text>
</comment>
<dbReference type="InterPro" id="IPR010902">
    <property type="entry name" value="NUMOD4"/>
</dbReference>
<dbReference type="Gene3D" id="3.90.75.20">
    <property type="match status" value="1"/>
</dbReference>
<protein>
    <recommendedName>
        <fullName evidence="6">NUMOD4 domain-containing protein</fullName>
    </recommendedName>
</protein>
<dbReference type="EMBL" id="BAABFN010000020">
    <property type="protein sequence ID" value="GAA4317448.1"/>
    <property type="molecule type" value="Genomic_DNA"/>
</dbReference>
<evidence type="ECO:0000259" key="2">
    <source>
        <dbReference type="Pfam" id="PF07463"/>
    </source>
</evidence>
<dbReference type="Pfam" id="PF07463">
    <property type="entry name" value="NUMOD4"/>
    <property type="match status" value="1"/>
</dbReference>
<sequence>MIKLRKNEEWKELPIKYKSALRKKYAVSSQGRVVSYTDRLEEGTLLNGSTVEGYTVINVKPNDTFQSLYLHRELARLFLTRPGRTYKYVIHLDHDKKNNNIRNLRWATKREMEEHQQNSPAKKAYKERQRNRTRGLKLTLANVKAIKRQLQRPGRKTMRQIAERFGISEMQLYRIKSGENWSHVTVD</sequence>
<evidence type="ECO:0000313" key="5">
    <source>
        <dbReference type="Proteomes" id="UP001501207"/>
    </source>
</evidence>
<dbReference type="InterPro" id="IPR044925">
    <property type="entry name" value="His-Me_finger_sf"/>
</dbReference>
<feature type="domain" description="HNH nuclease" evidence="3">
    <location>
        <begin position="89"/>
        <end position="111"/>
    </location>
</feature>
<dbReference type="Pfam" id="PF13392">
    <property type="entry name" value="HNH_3"/>
    <property type="match status" value="1"/>
</dbReference>
<feature type="region of interest" description="Disordered" evidence="1">
    <location>
        <begin position="112"/>
        <end position="132"/>
    </location>
</feature>
<feature type="domain" description="NUMOD4" evidence="2">
    <location>
        <begin position="8"/>
        <end position="59"/>
    </location>
</feature>
<dbReference type="RefSeq" id="WP_344980707.1">
    <property type="nucleotide sequence ID" value="NZ_BAABFN010000020.1"/>
</dbReference>
<evidence type="ECO:0000256" key="1">
    <source>
        <dbReference type="SAM" id="MobiDB-lite"/>
    </source>
</evidence>
<name>A0ABP8G5A0_9BACT</name>
<dbReference type="Proteomes" id="UP001501207">
    <property type="component" value="Unassembled WGS sequence"/>
</dbReference>
<evidence type="ECO:0008006" key="6">
    <source>
        <dbReference type="Google" id="ProtNLM"/>
    </source>
</evidence>
<dbReference type="InterPro" id="IPR003615">
    <property type="entry name" value="HNH_nuc"/>
</dbReference>
<gene>
    <name evidence="4" type="ORF">GCM10023143_29540</name>
</gene>
<proteinExistence type="predicted"/>
<evidence type="ECO:0000313" key="4">
    <source>
        <dbReference type="EMBL" id="GAA4317448.1"/>
    </source>
</evidence>